<dbReference type="InterPro" id="IPR036565">
    <property type="entry name" value="Mur-like_cat_sf"/>
</dbReference>
<evidence type="ECO:0000313" key="26">
    <source>
        <dbReference type="EMBL" id="HGK24004.1"/>
    </source>
</evidence>
<feature type="domain" description="Mur ligase central" evidence="25">
    <location>
        <begin position="53"/>
        <end position="279"/>
    </location>
</feature>
<evidence type="ECO:0000256" key="14">
    <source>
        <dbReference type="ARBA" id="ARBA00022842"/>
    </source>
</evidence>
<dbReference type="EC" id="6.3.2.12" evidence="7"/>
<dbReference type="GO" id="GO:0004326">
    <property type="term" value="F:tetrahydrofolylpolyglutamate synthase activity"/>
    <property type="evidence" value="ECO:0007669"/>
    <property type="project" value="UniProtKB-EC"/>
</dbReference>
<proteinExistence type="inferred from homology"/>
<dbReference type="GO" id="GO:0046872">
    <property type="term" value="F:metal ion binding"/>
    <property type="evidence" value="ECO:0007669"/>
    <property type="project" value="UniProtKB-KW"/>
</dbReference>
<evidence type="ECO:0000256" key="15">
    <source>
        <dbReference type="ARBA" id="ARBA00022909"/>
    </source>
</evidence>
<evidence type="ECO:0000256" key="8">
    <source>
        <dbReference type="ARBA" id="ARBA00013025"/>
    </source>
</evidence>
<evidence type="ECO:0000256" key="13">
    <source>
        <dbReference type="ARBA" id="ARBA00022840"/>
    </source>
</evidence>
<dbReference type="PROSITE" id="PS01011">
    <property type="entry name" value="FOLYLPOLYGLU_SYNT_1"/>
    <property type="match status" value="1"/>
</dbReference>
<protein>
    <recommendedName>
        <fullName evidence="9">Dihydrofolate synthase/folylpolyglutamate synthase</fullName>
        <ecNumber evidence="7">6.3.2.12</ecNumber>
        <ecNumber evidence="8">6.3.2.17</ecNumber>
    </recommendedName>
    <alternativeName>
        <fullName evidence="18">Folylpoly-gamma-glutamate synthetase-dihydrofolate synthetase</fullName>
    </alternativeName>
    <alternativeName>
        <fullName evidence="16">Folylpolyglutamate synthetase</fullName>
    </alternativeName>
    <alternativeName>
        <fullName evidence="17">Tetrahydrofolylpolyglutamate synthase</fullName>
    </alternativeName>
</protein>
<dbReference type="InterPro" id="IPR001645">
    <property type="entry name" value="Folylpolyglutamate_synth"/>
</dbReference>
<evidence type="ECO:0000256" key="2">
    <source>
        <dbReference type="ARBA" id="ARBA00002714"/>
    </source>
</evidence>
<evidence type="ECO:0000256" key="10">
    <source>
        <dbReference type="ARBA" id="ARBA00022598"/>
    </source>
</evidence>
<evidence type="ECO:0000256" key="18">
    <source>
        <dbReference type="ARBA" id="ARBA00032510"/>
    </source>
</evidence>
<evidence type="ECO:0000256" key="9">
    <source>
        <dbReference type="ARBA" id="ARBA00019357"/>
    </source>
</evidence>
<dbReference type="GO" id="GO:0005524">
    <property type="term" value="F:ATP binding"/>
    <property type="evidence" value="ECO:0007669"/>
    <property type="project" value="UniProtKB-KW"/>
</dbReference>
<keyword evidence="11" id="KW-0479">Metal-binding</keyword>
<evidence type="ECO:0000256" key="12">
    <source>
        <dbReference type="ARBA" id="ARBA00022741"/>
    </source>
</evidence>
<evidence type="ECO:0000256" key="21">
    <source>
        <dbReference type="ARBA" id="ARBA00049035"/>
    </source>
</evidence>
<comment type="pathway">
    <text evidence="4">Cofactor biosynthesis; tetrahydrofolylpolyglutamate biosynthesis.</text>
</comment>
<dbReference type="InterPro" id="IPR036615">
    <property type="entry name" value="Mur_ligase_C_dom_sf"/>
</dbReference>
<evidence type="ECO:0000256" key="19">
    <source>
        <dbReference type="ARBA" id="ARBA00047493"/>
    </source>
</evidence>
<keyword evidence="12 23" id="KW-0547">Nucleotide-binding</keyword>
<name>A0A7V4DXC3_DICTH</name>
<evidence type="ECO:0000256" key="1">
    <source>
        <dbReference type="ARBA" id="ARBA00001946"/>
    </source>
</evidence>
<dbReference type="GO" id="GO:0008841">
    <property type="term" value="F:dihydrofolate synthase activity"/>
    <property type="evidence" value="ECO:0007669"/>
    <property type="project" value="UniProtKB-EC"/>
</dbReference>
<evidence type="ECO:0000256" key="22">
    <source>
        <dbReference type="ARBA" id="ARBA00049161"/>
    </source>
</evidence>
<dbReference type="GO" id="GO:0046656">
    <property type="term" value="P:folic acid biosynthetic process"/>
    <property type="evidence" value="ECO:0007669"/>
    <property type="project" value="UniProtKB-KW"/>
</dbReference>
<comment type="catalytic activity">
    <reaction evidence="21">
        <text>(6R)-5,10-methylenetetrahydrofolyl-(gamma-L-Glu)(n) + L-glutamate + ATP = (6R)-5,10-methylenetetrahydrofolyl-(gamma-L-Glu)(n+1) + ADP + phosphate + H(+)</text>
        <dbReference type="Rhea" id="RHEA:51912"/>
        <dbReference type="Rhea" id="RHEA-COMP:13257"/>
        <dbReference type="Rhea" id="RHEA-COMP:13258"/>
        <dbReference type="ChEBI" id="CHEBI:15378"/>
        <dbReference type="ChEBI" id="CHEBI:29985"/>
        <dbReference type="ChEBI" id="CHEBI:30616"/>
        <dbReference type="ChEBI" id="CHEBI:43474"/>
        <dbReference type="ChEBI" id="CHEBI:136572"/>
        <dbReference type="ChEBI" id="CHEBI:456216"/>
        <dbReference type="EC" id="6.3.2.17"/>
    </reaction>
</comment>
<keyword evidence="14" id="KW-0460">Magnesium</keyword>
<dbReference type="Gene3D" id="3.90.190.20">
    <property type="entry name" value="Mur ligase, C-terminal domain"/>
    <property type="match status" value="1"/>
</dbReference>
<dbReference type="PROSITE" id="PS01012">
    <property type="entry name" value="FOLYLPOLYGLU_SYNT_2"/>
    <property type="match status" value="1"/>
</dbReference>
<dbReference type="PIRSF" id="PIRSF001563">
    <property type="entry name" value="Folylpolyglu_synth"/>
    <property type="match status" value="1"/>
</dbReference>
<evidence type="ECO:0000259" key="25">
    <source>
        <dbReference type="Pfam" id="PF08245"/>
    </source>
</evidence>
<dbReference type="EC" id="6.3.2.17" evidence="8"/>
<dbReference type="SUPFAM" id="SSF53244">
    <property type="entry name" value="MurD-like peptide ligases, peptide-binding domain"/>
    <property type="match status" value="1"/>
</dbReference>
<dbReference type="InterPro" id="IPR018109">
    <property type="entry name" value="Folylpolyglutamate_synth_CS"/>
</dbReference>
<comment type="cofactor">
    <cofactor evidence="1">
        <name>Mg(2+)</name>
        <dbReference type="ChEBI" id="CHEBI:18420"/>
    </cofactor>
</comment>
<organism evidence="26">
    <name type="scientific">Dictyoglomus thermophilum</name>
    <dbReference type="NCBI Taxonomy" id="14"/>
    <lineage>
        <taxon>Bacteria</taxon>
        <taxon>Pseudomonadati</taxon>
        <taxon>Dictyoglomota</taxon>
        <taxon>Dictyoglomia</taxon>
        <taxon>Dictyoglomales</taxon>
        <taxon>Dictyoglomaceae</taxon>
        <taxon>Dictyoglomus</taxon>
    </lineage>
</organism>
<comment type="subunit">
    <text evidence="6">Monomer.</text>
</comment>
<dbReference type="AlphaFoldDB" id="A0A7V4DXC3"/>
<gene>
    <name evidence="26" type="ORF">ENU78_06190</name>
</gene>
<keyword evidence="10 23" id="KW-0436">Ligase</keyword>
<evidence type="ECO:0000256" key="6">
    <source>
        <dbReference type="ARBA" id="ARBA00011245"/>
    </source>
</evidence>
<evidence type="ECO:0000256" key="4">
    <source>
        <dbReference type="ARBA" id="ARBA00005150"/>
    </source>
</evidence>
<evidence type="ECO:0000256" key="17">
    <source>
        <dbReference type="ARBA" id="ARBA00030592"/>
    </source>
</evidence>
<dbReference type="FunFam" id="3.40.1190.10:FF:000004">
    <property type="entry name" value="Dihydrofolate synthase/folylpolyglutamate synthase"/>
    <property type="match status" value="1"/>
</dbReference>
<dbReference type="InterPro" id="IPR013221">
    <property type="entry name" value="Mur_ligase_cen"/>
</dbReference>
<dbReference type="PANTHER" id="PTHR11136:SF0">
    <property type="entry name" value="DIHYDROFOLATE SYNTHETASE-RELATED"/>
    <property type="match status" value="1"/>
</dbReference>
<dbReference type="SUPFAM" id="SSF53623">
    <property type="entry name" value="MurD-like peptide ligases, catalytic domain"/>
    <property type="match status" value="1"/>
</dbReference>
<comment type="caution">
    <text evidence="26">The sequence shown here is derived from an EMBL/GenBank/DDBJ whole genome shotgun (WGS) entry which is preliminary data.</text>
</comment>
<comment type="function">
    <text evidence="2">Functions in two distinct reactions of the de novo folate biosynthetic pathway. Catalyzes the addition of a glutamate residue to dihydropteroate (7,8-dihydropteroate or H2Pte) to form dihydrofolate (7,8-dihydrofolate monoglutamate or H2Pte-Glu). Also catalyzes successive additions of L-glutamate to tetrahydrofolate or 10-formyltetrahydrofolate or 5,10-methylenetetrahydrofolate, leading to folylpolyglutamate derivatives.</text>
</comment>
<dbReference type="PANTHER" id="PTHR11136">
    <property type="entry name" value="FOLYLPOLYGLUTAMATE SYNTHASE-RELATED"/>
    <property type="match status" value="1"/>
</dbReference>
<dbReference type="InterPro" id="IPR004101">
    <property type="entry name" value="Mur_ligase_C"/>
</dbReference>
<dbReference type="EMBL" id="DTDV01000017">
    <property type="protein sequence ID" value="HGK24004.1"/>
    <property type="molecule type" value="Genomic_DNA"/>
</dbReference>
<feature type="domain" description="Mur ligase C-terminal" evidence="24">
    <location>
        <begin position="305"/>
        <end position="426"/>
    </location>
</feature>
<keyword evidence="15" id="KW-0289">Folate biosynthesis</keyword>
<evidence type="ECO:0000256" key="20">
    <source>
        <dbReference type="ARBA" id="ARBA00047808"/>
    </source>
</evidence>
<dbReference type="Pfam" id="PF02875">
    <property type="entry name" value="Mur_ligase_C"/>
    <property type="match status" value="1"/>
</dbReference>
<dbReference type="NCBIfam" id="TIGR01499">
    <property type="entry name" value="folC"/>
    <property type="match status" value="1"/>
</dbReference>
<comment type="catalytic activity">
    <reaction evidence="20">
        <text>10-formyltetrahydrofolyl-(gamma-L-Glu)(n) + L-glutamate + ATP = 10-formyltetrahydrofolyl-(gamma-L-Glu)(n+1) + ADP + phosphate + H(+)</text>
        <dbReference type="Rhea" id="RHEA:51904"/>
        <dbReference type="Rhea" id="RHEA-COMP:13088"/>
        <dbReference type="Rhea" id="RHEA-COMP:14300"/>
        <dbReference type="ChEBI" id="CHEBI:15378"/>
        <dbReference type="ChEBI" id="CHEBI:29985"/>
        <dbReference type="ChEBI" id="CHEBI:30616"/>
        <dbReference type="ChEBI" id="CHEBI:43474"/>
        <dbReference type="ChEBI" id="CHEBI:134413"/>
        <dbReference type="ChEBI" id="CHEBI:456216"/>
        <dbReference type="EC" id="6.3.2.17"/>
    </reaction>
</comment>
<dbReference type="OMA" id="NENYLVY"/>
<evidence type="ECO:0000256" key="16">
    <source>
        <dbReference type="ARBA" id="ARBA00030048"/>
    </source>
</evidence>
<comment type="catalytic activity">
    <reaction evidence="19">
        <text>(6S)-5,6,7,8-tetrahydrofolyl-(gamma-L-Glu)(n) + L-glutamate + ATP = (6S)-5,6,7,8-tetrahydrofolyl-(gamma-L-Glu)(n+1) + ADP + phosphate + H(+)</text>
        <dbReference type="Rhea" id="RHEA:10580"/>
        <dbReference type="Rhea" id="RHEA-COMP:14738"/>
        <dbReference type="Rhea" id="RHEA-COMP:14740"/>
        <dbReference type="ChEBI" id="CHEBI:15378"/>
        <dbReference type="ChEBI" id="CHEBI:29985"/>
        <dbReference type="ChEBI" id="CHEBI:30616"/>
        <dbReference type="ChEBI" id="CHEBI:43474"/>
        <dbReference type="ChEBI" id="CHEBI:141005"/>
        <dbReference type="ChEBI" id="CHEBI:456216"/>
        <dbReference type="EC" id="6.3.2.17"/>
    </reaction>
</comment>
<reference evidence="26" key="1">
    <citation type="journal article" date="2020" name="mSystems">
        <title>Genome- and Community-Level Interaction Insights into Carbon Utilization and Element Cycling Functions of Hydrothermarchaeota in Hydrothermal Sediment.</title>
        <authorList>
            <person name="Zhou Z."/>
            <person name="Liu Y."/>
            <person name="Xu W."/>
            <person name="Pan J."/>
            <person name="Luo Z.H."/>
            <person name="Li M."/>
        </authorList>
    </citation>
    <scope>NUCLEOTIDE SEQUENCE [LARGE SCALE GENOMIC DNA]</scope>
    <source>
        <strain evidence="26">SpSt-70</strain>
    </source>
</reference>
<evidence type="ECO:0000256" key="3">
    <source>
        <dbReference type="ARBA" id="ARBA00004799"/>
    </source>
</evidence>
<comment type="similarity">
    <text evidence="5 23">Belongs to the folylpolyglutamate synthase family.</text>
</comment>
<dbReference type="GO" id="GO:0005737">
    <property type="term" value="C:cytoplasm"/>
    <property type="evidence" value="ECO:0007669"/>
    <property type="project" value="TreeGrafter"/>
</dbReference>
<dbReference type="Gene3D" id="3.40.1190.10">
    <property type="entry name" value="Mur-like, catalytic domain"/>
    <property type="match status" value="1"/>
</dbReference>
<evidence type="ECO:0000256" key="23">
    <source>
        <dbReference type="PIRNR" id="PIRNR001563"/>
    </source>
</evidence>
<comment type="pathway">
    <text evidence="3">Cofactor biosynthesis; tetrahydrofolate biosynthesis; 7,8-dihydrofolate from 2-amino-4-hydroxy-6-hydroxymethyl-7,8-dihydropteridine diphosphate and 4-aminobenzoate: step 2/2.</text>
</comment>
<evidence type="ECO:0000259" key="24">
    <source>
        <dbReference type="Pfam" id="PF02875"/>
    </source>
</evidence>
<evidence type="ECO:0000256" key="7">
    <source>
        <dbReference type="ARBA" id="ARBA00013023"/>
    </source>
</evidence>
<sequence length="442" mass="50615">MYWDSLNYVNSFINYEKRLDNLTYEEKKFYLERMRYLLQLMGNPQDNLQAFHIAGTKGKGSTSAMIFSILKSAGYKVGLYTSPHLQSIRERIATHEGFISQEEFVDLIDYAKPYIEEAKKHPIFGSPTFFEVLTALAFLYFSMKKLDYVVIEVGLGGRLDATNVINPLISIITPIGFDHMHILGDTLEKIAFEKAGIIKEGKIVISSPQKKEAEEVIERVSRERNAVYYKVDDLFSWRKKEANLDGQKFLLEGRDIKEEFFIPLLGEHQIVNAVTAYGAIYVLKNRLNIDNEVVKKGFENVQWRGRFQIINKNPLIVVDGAHNVDSAMALKNTLESYVNFDRLFLICGIMKDKDAEKFLKILDPLVYSYNFIPLPSHRTRTPEELANIVKVFRPNAEINIYDNFSSAISFVNKKASPADLILITGSLYLAGEALDYFYGRLD</sequence>
<evidence type="ECO:0000256" key="5">
    <source>
        <dbReference type="ARBA" id="ARBA00008276"/>
    </source>
</evidence>
<accession>A0A7V4DXC3</accession>
<keyword evidence="13 23" id="KW-0067">ATP-binding</keyword>
<dbReference type="Pfam" id="PF08245">
    <property type="entry name" value="Mur_ligase_M"/>
    <property type="match status" value="1"/>
</dbReference>
<comment type="catalytic activity">
    <reaction evidence="22">
        <text>7,8-dihydropteroate + L-glutamate + ATP = 7,8-dihydrofolate + ADP + phosphate + H(+)</text>
        <dbReference type="Rhea" id="RHEA:23584"/>
        <dbReference type="ChEBI" id="CHEBI:15378"/>
        <dbReference type="ChEBI" id="CHEBI:17839"/>
        <dbReference type="ChEBI" id="CHEBI:29985"/>
        <dbReference type="ChEBI" id="CHEBI:30616"/>
        <dbReference type="ChEBI" id="CHEBI:43474"/>
        <dbReference type="ChEBI" id="CHEBI:57451"/>
        <dbReference type="ChEBI" id="CHEBI:456216"/>
        <dbReference type="EC" id="6.3.2.12"/>
    </reaction>
</comment>
<evidence type="ECO:0000256" key="11">
    <source>
        <dbReference type="ARBA" id="ARBA00022723"/>
    </source>
</evidence>